<evidence type="ECO:0000256" key="2">
    <source>
        <dbReference type="ARBA" id="ARBA00022748"/>
    </source>
</evidence>
<dbReference type="InterPro" id="IPR050553">
    <property type="entry name" value="Thioredoxin_ResA/DsbE_sf"/>
</dbReference>
<keyword evidence="2" id="KW-0201">Cytochrome c-type biogenesis</keyword>
<evidence type="ECO:0000256" key="1">
    <source>
        <dbReference type="ARBA" id="ARBA00004196"/>
    </source>
</evidence>
<comment type="subcellular location">
    <subcellularLocation>
        <location evidence="1">Cell envelope</location>
    </subcellularLocation>
</comment>
<reference evidence="6 7" key="1">
    <citation type="submission" date="2019-05" db="EMBL/GenBank/DDBJ databases">
        <title>Algicella ahnfeltiae gen. nov., sp. nov., a novel marine bacterium of the family Flavobacteriaceae isolated from a red alga.</title>
        <authorList>
            <person name="Nedashkovskaya O.I."/>
            <person name="Kukhlevskiy A.D."/>
            <person name="Kim S.-G."/>
            <person name="Zhukova N.V."/>
            <person name="Mikhailov V.V."/>
        </authorList>
    </citation>
    <scope>NUCLEOTIDE SEQUENCE [LARGE SCALE GENOMIC DNA]</scope>
    <source>
        <strain evidence="6 7">10Alg115</strain>
    </source>
</reference>
<keyword evidence="7" id="KW-1185">Reference proteome</keyword>
<proteinExistence type="predicted"/>
<protein>
    <recommendedName>
        <fullName evidence="5">Thioredoxin domain-containing protein</fullName>
    </recommendedName>
</protein>
<dbReference type="RefSeq" id="WP_138948151.1">
    <property type="nucleotide sequence ID" value="NZ_CP040749.1"/>
</dbReference>
<name>A0A5B7TLK5_9FLAO</name>
<dbReference type="GO" id="GO:0030313">
    <property type="term" value="C:cell envelope"/>
    <property type="evidence" value="ECO:0007669"/>
    <property type="project" value="UniProtKB-SubCell"/>
</dbReference>
<organism evidence="6 7">
    <name type="scientific">Aureibaculum algae</name>
    <dbReference type="NCBI Taxonomy" id="2584122"/>
    <lineage>
        <taxon>Bacteria</taxon>
        <taxon>Pseudomonadati</taxon>
        <taxon>Bacteroidota</taxon>
        <taxon>Flavobacteriia</taxon>
        <taxon>Flavobacteriales</taxon>
        <taxon>Flavobacteriaceae</taxon>
        <taxon>Aureibaculum</taxon>
    </lineage>
</organism>
<dbReference type="Gene3D" id="3.40.30.10">
    <property type="entry name" value="Glutaredoxin"/>
    <property type="match status" value="1"/>
</dbReference>
<sequence length="525" mass="61140">MKITKSYILVFTYVIIGLTLACENSKKSRQTDKVLVVKNVKLKSVKSTIIKVVSDDSRVLEHTAITDFNIMPNTGDFYSKSIENDTLTFAIDSIYKSHILRYSGIGNYNSYRTKILVSPGDSVLFKIKNSTIEFIGKNAANYNFYNQLDSTDTDWAKIGYKGDIFEYKKRCKANFLKRQQFLKTYVAENNVSDDFETIVGGELQQEYLWNLMGPRSIPFQDGLFYFNNLENLVTTIAKDYSIEKDGLFNLQEYFDHIELQDFNKSEQLNSPYGKNNLISFLRQYFLNSEYTNYSQSKFLEEKKFIQENFISDIETFAIARLLIDYYKNGFGITNQSKKLLEDTIEEYYVKFSKEKSYKEKIDNLISSIENINTVLSDDLLQTKLINIRGDTISLKDVFKKSNHKIKIIDFWASWCIPCIDEIVKTKIIRNKMKLSNDVEWVYFSIDNDVSAWKKKSKKLAEYGLLTNQYLIPNFKASELNYYLKVKTIPRYVIFDKQNLMVAEDSPRPSDSIALKKIIDNINSKE</sequence>
<dbReference type="PROSITE" id="PS51257">
    <property type="entry name" value="PROKAR_LIPOPROTEIN"/>
    <property type="match status" value="1"/>
</dbReference>
<keyword evidence="3" id="KW-1015">Disulfide bond</keyword>
<gene>
    <name evidence="6" type="ORF">FF125_01645</name>
</gene>
<feature type="domain" description="Thioredoxin" evidence="5">
    <location>
        <begin position="373"/>
        <end position="523"/>
    </location>
</feature>
<dbReference type="PANTHER" id="PTHR42852:SF6">
    <property type="entry name" value="THIOL:DISULFIDE INTERCHANGE PROTEIN DSBE"/>
    <property type="match status" value="1"/>
</dbReference>
<accession>A0A5B7TLK5</accession>
<dbReference type="GO" id="GO:0017004">
    <property type="term" value="P:cytochrome complex assembly"/>
    <property type="evidence" value="ECO:0007669"/>
    <property type="project" value="UniProtKB-KW"/>
</dbReference>
<dbReference type="Pfam" id="PF13905">
    <property type="entry name" value="Thioredoxin_8"/>
    <property type="match status" value="1"/>
</dbReference>
<dbReference type="PROSITE" id="PS51352">
    <property type="entry name" value="THIOREDOXIN_2"/>
    <property type="match status" value="1"/>
</dbReference>
<dbReference type="InterPro" id="IPR012336">
    <property type="entry name" value="Thioredoxin-like_fold"/>
</dbReference>
<evidence type="ECO:0000313" key="6">
    <source>
        <dbReference type="EMBL" id="QCX37205.1"/>
    </source>
</evidence>
<dbReference type="KEGG" id="fbe:FF125_01645"/>
<dbReference type="OrthoDB" id="1098640at2"/>
<dbReference type="AlphaFoldDB" id="A0A5B7TLK5"/>
<evidence type="ECO:0000256" key="4">
    <source>
        <dbReference type="ARBA" id="ARBA00023284"/>
    </source>
</evidence>
<evidence type="ECO:0000259" key="5">
    <source>
        <dbReference type="PROSITE" id="PS51352"/>
    </source>
</evidence>
<dbReference type="SUPFAM" id="SSF52833">
    <property type="entry name" value="Thioredoxin-like"/>
    <property type="match status" value="1"/>
</dbReference>
<dbReference type="Proteomes" id="UP000306229">
    <property type="component" value="Chromosome"/>
</dbReference>
<keyword evidence="4" id="KW-0676">Redox-active center</keyword>
<evidence type="ECO:0000313" key="7">
    <source>
        <dbReference type="Proteomes" id="UP000306229"/>
    </source>
</evidence>
<dbReference type="InterPro" id="IPR013766">
    <property type="entry name" value="Thioredoxin_domain"/>
</dbReference>
<dbReference type="PANTHER" id="PTHR42852">
    <property type="entry name" value="THIOL:DISULFIDE INTERCHANGE PROTEIN DSBE"/>
    <property type="match status" value="1"/>
</dbReference>
<dbReference type="EMBL" id="CP040749">
    <property type="protein sequence ID" value="QCX37205.1"/>
    <property type="molecule type" value="Genomic_DNA"/>
</dbReference>
<dbReference type="InterPro" id="IPR036249">
    <property type="entry name" value="Thioredoxin-like_sf"/>
</dbReference>
<evidence type="ECO:0000256" key="3">
    <source>
        <dbReference type="ARBA" id="ARBA00023157"/>
    </source>
</evidence>